<keyword evidence="2" id="KW-1133">Transmembrane helix</keyword>
<feature type="transmembrane region" description="Helical" evidence="2">
    <location>
        <begin position="88"/>
        <end position="109"/>
    </location>
</feature>
<dbReference type="SUPFAM" id="SSF158560">
    <property type="entry name" value="BH3980-like"/>
    <property type="match status" value="1"/>
</dbReference>
<proteinExistence type="predicted"/>
<evidence type="ECO:0000313" key="3">
    <source>
        <dbReference type="EMBL" id="AJE85118.1"/>
    </source>
</evidence>
<organism evidence="3 4">
    <name type="scientific">Streptomyces albus (strain ATCC 21838 / DSM 41398 / FERM P-419 / JCM 4703 / NBRC 107858)</name>
    <dbReference type="NCBI Taxonomy" id="1081613"/>
    <lineage>
        <taxon>Bacteria</taxon>
        <taxon>Bacillati</taxon>
        <taxon>Actinomycetota</taxon>
        <taxon>Actinomycetes</taxon>
        <taxon>Kitasatosporales</taxon>
        <taxon>Streptomycetaceae</taxon>
        <taxon>Streptomyces</taxon>
    </lineage>
</organism>
<accession>A0A0B5EQQ7</accession>
<name>A0A0B5EQQ7_STRA4</name>
<keyword evidence="2" id="KW-0812">Transmembrane</keyword>
<protein>
    <submittedName>
        <fullName evidence="3">Uncharacterized protein</fullName>
    </submittedName>
</protein>
<sequence length="224" mass="24147">MTHHTRTAEPTSAPAPDPATDRVLRICRANWEYRGLDDASVREMLAELAAHLEDAGAAGRSPEEIVGKDVRAFAASWARARAPLHRRALRTTALGLFVLGALILLSFLVRRTTHQEMTVERVTFFAVFGVIAVAWELRRGTLSLLRGWLAAFLAALSTALLTHLLPGDKTLFTLPLWAAALIVLPGLPYAYADLRAKRAASAAKPGEAGGAGEPGEAEVANRPR</sequence>
<dbReference type="KEGG" id="sals:SLNWT_4742"/>
<gene>
    <name evidence="3" type="ORF">SLNWT_4742</name>
</gene>
<evidence type="ECO:0000313" key="4">
    <source>
        <dbReference type="Proteomes" id="UP000031523"/>
    </source>
</evidence>
<dbReference type="Proteomes" id="UP000031523">
    <property type="component" value="Chromosome"/>
</dbReference>
<reference evidence="3 4" key="1">
    <citation type="submission" date="2015-01" db="EMBL/GenBank/DDBJ databases">
        <title>Enhanced salinomycin production by adjusting the supply of polyketide extender units in Streptomyce albus DSM 41398.</title>
        <authorList>
            <person name="Lu C."/>
        </authorList>
    </citation>
    <scope>NUCLEOTIDE SEQUENCE [LARGE SCALE GENOMIC DNA]</scope>
    <source>
        <strain evidence="4">ATCC 21838 / DSM 41398 / FERM P-419 / JCM 4703 / NBRC 107858</strain>
    </source>
</reference>
<evidence type="ECO:0000256" key="2">
    <source>
        <dbReference type="SAM" id="Phobius"/>
    </source>
</evidence>
<feature type="transmembrane region" description="Helical" evidence="2">
    <location>
        <begin position="144"/>
        <end position="165"/>
    </location>
</feature>
<feature type="region of interest" description="Disordered" evidence="1">
    <location>
        <begin position="203"/>
        <end position="224"/>
    </location>
</feature>
<keyword evidence="4" id="KW-1185">Reference proteome</keyword>
<dbReference type="EMBL" id="CP010519">
    <property type="protein sequence ID" value="AJE85118.1"/>
    <property type="molecule type" value="Genomic_DNA"/>
</dbReference>
<dbReference type="Gene3D" id="1.10.1900.10">
    <property type="entry name" value="c-terminal domain of poly(a) binding protein"/>
    <property type="match status" value="1"/>
</dbReference>
<evidence type="ECO:0000256" key="1">
    <source>
        <dbReference type="SAM" id="MobiDB-lite"/>
    </source>
</evidence>
<dbReference type="AlphaFoldDB" id="A0A0B5EQQ7"/>
<keyword evidence="2" id="KW-0472">Membrane</keyword>
<feature type="transmembrane region" description="Helical" evidence="2">
    <location>
        <begin position="121"/>
        <end position="137"/>
    </location>
</feature>
<feature type="transmembrane region" description="Helical" evidence="2">
    <location>
        <begin position="171"/>
        <end position="191"/>
    </location>
</feature>